<dbReference type="InterPro" id="IPR027372">
    <property type="entry name" value="Phytase-like_dom"/>
</dbReference>
<name>A0ABU5YM71_9MYCO</name>
<dbReference type="EMBL" id="JAYJJT010000018">
    <property type="protein sequence ID" value="MEB3051167.1"/>
    <property type="molecule type" value="Genomic_DNA"/>
</dbReference>
<dbReference type="Pfam" id="PF13449">
    <property type="entry name" value="Phytase-like"/>
    <property type="match status" value="1"/>
</dbReference>
<comment type="caution">
    <text evidence="2">The sequence shown here is derived from an EMBL/GenBank/DDBJ whole genome shotgun (WGS) entry which is preliminary data.</text>
</comment>
<proteinExistence type="predicted"/>
<evidence type="ECO:0000313" key="3">
    <source>
        <dbReference type="Proteomes" id="UP001299046"/>
    </source>
</evidence>
<keyword evidence="3" id="KW-1185">Reference proteome</keyword>
<organism evidence="2 3">
    <name type="scientific">[Mycobacterium] zoologicum</name>
    <dbReference type="NCBI Taxonomy" id="2872311"/>
    <lineage>
        <taxon>Bacteria</taxon>
        <taxon>Bacillati</taxon>
        <taxon>Actinomycetota</taxon>
        <taxon>Actinomycetes</taxon>
        <taxon>Mycobacteriales</taxon>
        <taxon>Mycobacteriaceae</taxon>
        <taxon>Mycolicibacter</taxon>
    </lineage>
</organism>
<accession>A0ABU5YM71</accession>
<dbReference type="PROSITE" id="PS51257">
    <property type="entry name" value="PROKAR_LIPOPROTEIN"/>
    <property type="match status" value="1"/>
</dbReference>
<reference evidence="2 3" key="1">
    <citation type="submission" date="2023-12" db="EMBL/GenBank/DDBJ databases">
        <title>Description of new species of Mycobacterium terrae complex isolated from sewage at the Sao Paulo Zoological Park Foundation in Brazil.</title>
        <authorList>
            <person name="Romagnoli C.L."/>
            <person name="Conceicao E.C."/>
            <person name="Machado E."/>
            <person name="Barreto L.B.P.F."/>
            <person name="Sharma A."/>
            <person name="Silva N.M."/>
            <person name="Marques L.E."/>
            <person name="Juliana M.A."/>
            <person name="Lourenco M.C.S."/>
            <person name="Digiampietri L.A."/>
            <person name="Suffys P.N."/>
            <person name="Viana-Niero C."/>
        </authorList>
    </citation>
    <scope>NUCLEOTIDE SEQUENCE [LARGE SCALE GENOMIC DNA]</scope>
    <source>
        <strain evidence="2 3">MYC123</strain>
    </source>
</reference>
<evidence type="ECO:0000259" key="1">
    <source>
        <dbReference type="Pfam" id="PF13449"/>
    </source>
</evidence>
<dbReference type="PANTHER" id="PTHR37957:SF1">
    <property type="entry name" value="PHYTASE-LIKE DOMAIN-CONTAINING PROTEIN"/>
    <property type="match status" value="1"/>
</dbReference>
<sequence length="381" mass="40569">MRWVLNRLLPVCVLVVASCAPCDSPVAAPTLEYLGQARLARHTVFEGTVVGGLSGISYDARRDCFYVISDDRSAAGPARFYTVSLELSERGVGGVHISGVHPLLDDGGRPFAALNVDASPPVVPPDPEGIAFDSTRNRLYWTSEGERDGTVLADPWIRIAALNGGYLGRFDIPPQLVMSAERTGPRRNRTLEGLSVTADGRMLFAAMEGPGYDDGPVPDQAHGALTRITAYGLDSGNRWATPVAQYVYPLEPAPADAEPGQTNGLTDLVALSDTEFLVIERAFSLRPTVRLFRAGIGSDPAATDVLGVPALKGAQVVPMTKTLLVDLSAVPGLDLVDNIEGITLGPRLPDGRQTLVLVSDDNFSPRQVTQFVVFAIPARGA</sequence>
<dbReference type="Proteomes" id="UP001299046">
    <property type="component" value="Unassembled WGS sequence"/>
</dbReference>
<dbReference type="RefSeq" id="WP_224865291.1">
    <property type="nucleotide sequence ID" value="NZ_JAYJJT010000018.1"/>
</dbReference>
<evidence type="ECO:0000313" key="2">
    <source>
        <dbReference type="EMBL" id="MEB3051167.1"/>
    </source>
</evidence>
<feature type="domain" description="Phytase-like" evidence="1">
    <location>
        <begin position="49"/>
        <end position="363"/>
    </location>
</feature>
<protein>
    <submittedName>
        <fullName evidence="2">Esterase-like activity of phytase family protein</fullName>
    </submittedName>
</protein>
<dbReference type="PANTHER" id="PTHR37957">
    <property type="entry name" value="BLR7070 PROTEIN"/>
    <property type="match status" value="1"/>
</dbReference>
<gene>
    <name evidence="2" type="ORF">KV112_15700</name>
</gene>
<dbReference type="SUPFAM" id="SSF75011">
    <property type="entry name" value="3-carboxy-cis,cis-mucoante lactonizing enzyme"/>
    <property type="match status" value="1"/>
</dbReference>